<accession>A0ABM6JMD9</accession>
<reference evidence="1 2" key="1">
    <citation type="submission" date="2017-03" db="EMBL/GenBank/DDBJ databases">
        <title>Genome sequencing of Shewanella japonica KCTC 22435.</title>
        <authorList>
            <person name="Kim K.M."/>
        </authorList>
    </citation>
    <scope>NUCLEOTIDE SEQUENCE [LARGE SCALE GENOMIC DNA]</scope>
    <source>
        <strain evidence="1 2">KCTC 22435</strain>
    </source>
</reference>
<dbReference type="EMBL" id="CP020472">
    <property type="protein sequence ID" value="ARD23259.1"/>
    <property type="molecule type" value="Genomic_DNA"/>
</dbReference>
<dbReference type="Proteomes" id="UP000191820">
    <property type="component" value="Chromosome"/>
</dbReference>
<name>A0ABM6JMD9_9GAMM</name>
<protein>
    <submittedName>
        <fullName evidence="1">Uncharacterized protein</fullName>
    </submittedName>
</protein>
<keyword evidence="2" id="KW-1185">Reference proteome</keyword>
<sequence>MFEFKGNRNYLHGTDFYRFTLDYAAQHMPENTRLSQLSFRKLARFQCELTTQRPEAGTVVATGKFSLSDGDTVPLWWVEGNTLVEGRYEFDEDELVANAELTISPATIKMHKPVDDYTCIEVLVALTKKMHNQIAPLSKGKWLFGQLNLTQNLPTEYQSAEIKLQSMLHGKFSVSEVWLDGVKLGQIRFIVEGQ</sequence>
<evidence type="ECO:0000313" key="1">
    <source>
        <dbReference type="EMBL" id="ARD23259.1"/>
    </source>
</evidence>
<evidence type="ECO:0000313" key="2">
    <source>
        <dbReference type="Proteomes" id="UP000191820"/>
    </source>
</evidence>
<proteinExistence type="predicted"/>
<dbReference type="RefSeq" id="WP_080916271.1">
    <property type="nucleotide sequence ID" value="NZ_CP020472.1"/>
</dbReference>
<organism evidence="1 2">
    <name type="scientific">Shewanella japonica</name>
    <dbReference type="NCBI Taxonomy" id="93973"/>
    <lineage>
        <taxon>Bacteria</taxon>
        <taxon>Pseudomonadati</taxon>
        <taxon>Pseudomonadota</taxon>
        <taxon>Gammaproteobacteria</taxon>
        <taxon>Alteromonadales</taxon>
        <taxon>Shewanellaceae</taxon>
        <taxon>Shewanella</taxon>
    </lineage>
</organism>
<gene>
    <name evidence="1" type="ORF">SJ2017_2982</name>
</gene>